<gene>
    <name evidence="3" type="ORF">IPJ27_21895</name>
</gene>
<sequence>MMRARHILVVEDSDEDFATVLDAVRRAGVPDDIRRATSGDECLQQLRLSALKHDALPALVLLDLNTPKGDGRDALREIKQDDRLRALPLVVLTTSANPRDLRFCYASGANAYHVKPVQYRDHLRILEQIFDYWLKSAVLPN</sequence>
<evidence type="ECO:0000313" key="3">
    <source>
        <dbReference type="EMBL" id="MBK7677187.1"/>
    </source>
</evidence>
<dbReference type="InterPro" id="IPR001789">
    <property type="entry name" value="Sig_transdc_resp-reg_receiver"/>
</dbReference>
<accession>A0A935Q2S4</accession>
<dbReference type="InterPro" id="IPR011006">
    <property type="entry name" value="CheY-like_superfamily"/>
</dbReference>
<feature type="domain" description="Response regulatory" evidence="2">
    <location>
        <begin position="6"/>
        <end position="130"/>
    </location>
</feature>
<feature type="modified residue" description="4-aspartylphosphate" evidence="1">
    <location>
        <position position="63"/>
    </location>
</feature>
<keyword evidence="1" id="KW-0597">Phosphoprotein</keyword>
<dbReference type="CDD" id="cd17557">
    <property type="entry name" value="REC_Rcp-like"/>
    <property type="match status" value="1"/>
</dbReference>
<evidence type="ECO:0000256" key="1">
    <source>
        <dbReference type="PROSITE-ProRule" id="PRU00169"/>
    </source>
</evidence>
<evidence type="ECO:0000259" key="2">
    <source>
        <dbReference type="PROSITE" id="PS50110"/>
    </source>
</evidence>
<dbReference type="InterPro" id="IPR052893">
    <property type="entry name" value="TCS_response_regulator"/>
</dbReference>
<reference evidence="3 4" key="1">
    <citation type="submission" date="2020-10" db="EMBL/GenBank/DDBJ databases">
        <title>Connecting structure to function with the recovery of over 1000 high-quality activated sludge metagenome-assembled genomes encoding full-length rRNA genes using long-read sequencing.</title>
        <authorList>
            <person name="Singleton C.M."/>
            <person name="Petriglieri F."/>
            <person name="Kristensen J.M."/>
            <person name="Kirkegaard R.H."/>
            <person name="Michaelsen T.Y."/>
            <person name="Andersen M.H."/>
            <person name="Karst S.M."/>
            <person name="Dueholm M.S."/>
            <person name="Nielsen P.H."/>
            <person name="Albertsen M."/>
        </authorList>
    </citation>
    <scope>NUCLEOTIDE SEQUENCE [LARGE SCALE GENOMIC DNA]</scope>
    <source>
        <strain evidence="3">EsbW_18-Q3-R4-48_BATAC.285</strain>
    </source>
</reference>
<proteinExistence type="predicted"/>
<evidence type="ECO:0000313" key="4">
    <source>
        <dbReference type="Proteomes" id="UP000697998"/>
    </source>
</evidence>
<dbReference type="Gene3D" id="3.40.50.2300">
    <property type="match status" value="1"/>
</dbReference>
<comment type="caution">
    <text evidence="3">The sequence shown here is derived from an EMBL/GenBank/DDBJ whole genome shotgun (WGS) entry which is preliminary data.</text>
</comment>
<dbReference type="EMBL" id="JADJMH010000034">
    <property type="protein sequence ID" value="MBK7677187.1"/>
    <property type="molecule type" value="Genomic_DNA"/>
</dbReference>
<organism evidence="3 4">
    <name type="scientific">Candidatus Accumulibacter proximus</name>
    <dbReference type="NCBI Taxonomy" id="2954385"/>
    <lineage>
        <taxon>Bacteria</taxon>
        <taxon>Pseudomonadati</taxon>
        <taxon>Pseudomonadota</taxon>
        <taxon>Betaproteobacteria</taxon>
        <taxon>Candidatus Accumulibacter</taxon>
    </lineage>
</organism>
<name>A0A935Q2S4_9PROT</name>
<dbReference type="PANTHER" id="PTHR44520:SF2">
    <property type="entry name" value="RESPONSE REGULATOR RCP1"/>
    <property type="match status" value="1"/>
</dbReference>
<dbReference type="AlphaFoldDB" id="A0A935Q2S4"/>
<dbReference type="SMART" id="SM00448">
    <property type="entry name" value="REC"/>
    <property type="match status" value="1"/>
</dbReference>
<dbReference type="SUPFAM" id="SSF52172">
    <property type="entry name" value="CheY-like"/>
    <property type="match status" value="1"/>
</dbReference>
<protein>
    <submittedName>
        <fullName evidence="3">Response regulator</fullName>
    </submittedName>
</protein>
<dbReference type="GO" id="GO:0000160">
    <property type="term" value="P:phosphorelay signal transduction system"/>
    <property type="evidence" value="ECO:0007669"/>
    <property type="project" value="InterPro"/>
</dbReference>
<dbReference type="PANTHER" id="PTHR44520">
    <property type="entry name" value="RESPONSE REGULATOR RCP1-RELATED"/>
    <property type="match status" value="1"/>
</dbReference>
<dbReference type="PROSITE" id="PS50110">
    <property type="entry name" value="RESPONSE_REGULATORY"/>
    <property type="match status" value="1"/>
</dbReference>
<dbReference type="Proteomes" id="UP000697998">
    <property type="component" value="Unassembled WGS sequence"/>
</dbReference>
<dbReference type="Pfam" id="PF00072">
    <property type="entry name" value="Response_reg"/>
    <property type="match status" value="1"/>
</dbReference>